<evidence type="ECO:0000256" key="3">
    <source>
        <dbReference type="ARBA" id="ARBA00012438"/>
    </source>
</evidence>
<proteinExistence type="predicted"/>
<evidence type="ECO:0000256" key="9">
    <source>
        <dbReference type="ARBA" id="ARBA00022777"/>
    </source>
</evidence>
<keyword evidence="10" id="KW-0067">ATP-binding</keyword>
<dbReference type="RefSeq" id="WP_149568344.1">
    <property type="nucleotide sequence ID" value="NZ_CP035807.1"/>
</dbReference>
<dbReference type="InterPro" id="IPR036890">
    <property type="entry name" value="HATPase_C_sf"/>
</dbReference>
<dbReference type="InterPro" id="IPR004358">
    <property type="entry name" value="Sig_transdc_His_kin-like_C"/>
</dbReference>
<dbReference type="CDD" id="cd00082">
    <property type="entry name" value="HisKA"/>
    <property type="match status" value="1"/>
</dbReference>
<keyword evidence="5" id="KW-0597">Phosphoprotein</keyword>
<dbReference type="InterPro" id="IPR005467">
    <property type="entry name" value="His_kinase_dom"/>
</dbReference>
<evidence type="ECO:0000313" key="17">
    <source>
        <dbReference type="EMBL" id="QEN05103.1"/>
    </source>
</evidence>
<keyword evidence="13 14" id="KW-0472">Membrane</keyword>
<dbReference type="InterPro" id="IPR003661">
    <property type="entry name" value="HisK_dim/P_dom"/>
</dbReference>
<dbReference type="PROSITE" id="PS50109">
    <property type="entry name" value="HIS_KIN"/>
    <property type="match status" value="1"/>
</dbReference>
<evidence type="ECO:0000256" key="14">
    <source>
        <dbReference type="SAM" id="Phobius"/>
    </source>
</evidence>
<dbReference type="InterPro" id="IPR003660">
    <property type="entry name" value="HAMP_dom"/>
</dbReference>
<dbReference type="OrthoDB" id="367096at2"/>
<name>A0A5C1QAE4_9SPIO</name>
<organism evidence="17 18">
    <name type="scientific">Thiospirochaeta perfilievii</name>
    <dbReference type="NCBI Taxonomy" id="252967"/>
    <lineage>
        <taxon>Bacteria</taxon>
        <taxon>Pseudomonadati</taxon>
        <taxon>Spirochaetota</taxon>
        <taxon>Spirochaetia</taxon>
        <taxon>Spirochaetales</taxon>
        <taxon>Spirochaetaceae</taxon>
        <taxon>Thiospirochaeta</taxon>
    </lineage>
</organism>
<evidence type="ECO:0000256" key="1">
    <source>
        <dbReference type="ARBA" id="ARBA00000085"/>
    </source>
</evidence>
<feature type="domain" description="Histidine kinase" evidence="15">
    <location>
        <begin position="240"/>
        <end position="453"/>
    </location>
</feature>
<dbReference type="Gene3D" id="3.30.565.10">
    <property type="entry name" value="Histidine kinase-like ATPase, C-terminal domain"/>
    <property type="match status" value="1"/>
</dbReference>
<dbReference type="Proteomes" id="UP000323824">
    <property type="component" value="Chromosome"/>
</dbReference>
<dbReference type="CDD" id="cd06225">
    <property type="entry name" value="HAMP"/>
    <property type="match status" value="1"/>
</dbReference>
<dbReference type="Pfam" id="PF00672">
    <property type="entry name" value="HAMP"/>
    <property type="match status" value="1"/>
</dbReference>
<keyword evidence="9" id="KW-0418">Kinase</keyword>
<keyword evidence="18" id="KW-1185">Reference proteome</keyword>
<dbReference type="InterPro" id="IPR003594">
    <property type="entry name" value="HATPase_dom"/>
</dbReference>
<dbReference type="SUPFAM" id="SSF55874">
    <property type="entry name" value="ATPase domain of HSP90 chaperone/DNA topoisomerase II/histidine kinase"/>
    <property type="match status" value="1"/>
</dbReference>
<dbReference type="SMART" id="SM00304">
    <property type="entry name" value="HAMP"/>
    <property type="match status" value="1"/>
</dbReference>
<gene>
    <name evidence="17" type="ORF">EW093_10400</name>
</gene>
<feature type="domain" description="HAMP" evidence="16">
    <location>
        <begin position="180"/>
        <end position="232"/>
    </location>
</feature>
<dbReference type="PANTHER" id="PTHR45528">
    <property type="entry name" value="SENSOR HISTIDINE KINASE CPXA"/>
    <property type="match status" value="1"/>
</dbReference>
<dbReference type="SUPFAM" id="SSF158472">
    <property type="entry name" value="HAMP domain-like"/>
    <property type="match status" value="1"/>
</dbReference>
<keyword evidence="12" id="KW-0902">Two-component regulatory system</keyword>
<keyword evidence="11 14" id="KW-1133">Transmembrane helix</keyword>
<dbReference type="FunFam" id="3.30.565.10:FF:000006">
    <property type="entry name" value="Sensor histidine kinase WalK"/>
    <property type="match status" value="1"/>
</dbReference>
<reference evidence="17 18" key="2">
    <citation type="submission" date="2019-09" db="EMBL/GenBank/DDBJ databases">
        <title>Complete Genome Sequence and Methylome Analysis of free living Spirochaetas.</title>
        <authorList>
            <person name="Leshcheva N."/>
            <person name="Mikheeva N."/>
        </authorList>
    </citation>
    <scope>NUCLEOTIDE SEQUENCE [LARGE SCALE GENOMIC DNA]</scope>
    <source>
        <strain evidence="17 18">P</strain>
    </source>
</reference>
<dbReference type="SMART" id="SM00387">
    <property type="entry name" value="HATPase_c"/>
    <property type="match status" value="1"/>
</dbReference>
<reference evidence="17 18" key="1">
    <citation type="submission" date="2019-02" db="EMBL/GenBank/DDBJ databases">
        <authorList>
            <person name="Fomenkov A."/>
            <person name="Dubinina G."/>
            <person name="Grabovich M."/>
            <person name="Vincze T."/>
            <person name="Roberts R.J."/>
        </authorList>
    </citation>
    <scope>NUCLEOTIDE SEQUENCE [LARGE SCALE GENOMIC DNA]</scope>
    <source>
        <strain evidence="17 18">P</strain>
    </source>
</reference>
<dbReference type="Pfam" id="PF02518">
    <property type="entry name" value="HATPase_c"/>
    <property type="match status" value="1"/>
</dbReference>
<accession>A0A5C1QAE4</accession>
<comment type="subcellular location">
    <subcellularLocation>
        <location evidence="2">Cell membrane</location>
        <topology evidence="2">Multi-pass membrane protein</topology>
    </subcellularLocation>
</comment>
<dbReference type="InterPro" id="IPR036097">
    <property type="entry name" value="HisK_dim/P_sf"/>
</dbReference>
<dbReference type="SUPFAM" id="SSF47384">
    <property type="entry name" value="Homodimeric domain of signal transducing histidine kinase"/>
    <property type="match status" value="1"/>
</dbReference>
<evidence type="ECO:0000256" key="12">
    <source>
        <dbReference type="ARBA" id="ARBA00023012"/>
    </source>
</evidence>
<dbReference type="KEGG" id="sper:EW093_10400"/>
<keyword evidence="4" id="KW-1003">Cell membrane</keyword>
<evidence type="ECO:0000256" key="8">
    <source>
        <dbReference type="ARBA" id="ARBA00022741"/>
    </source>
</evidence>
<dbReference type="GO" id="GO:0000155">
    <property type="term" value="F:phosphorelay sensor kinase activity"/>
    <property type="evidence" value="ECO:0007669"/>
    <property type="project" value="InterPro"/>
</dbReference>
<dbReference type="GO" id="GO:0005524">
    <property type="term" value="F:ATP binding"/>
    <property type="evidence" value="ECO:0007669"/>
    <property type="project" value="UniProtKB-KW"/>
</dbReference>
<keyword evidence="6" id="KW-0808">Transferase</keyword>
<dbReference type="PROSITE" id="PS50885">
    <property type="entry name" value="HAMP"/>
    <property type="match status" value="1"/>
</dbReference>
<dbReference type="AlphaFoldDB" id="A0A5C1QAE4"/>
<evidence type="ECO:0000256" key="10">
    <source>
        <dbReference type="ARBA" id="ARBA00022840"/>
    </source>
</evidence>
<keyword evidence="7 14" id="KW-0812">Transmembrane</keyword>
<comment type="catalytic activity">
    <reaction evidence="1">
        <text>ATP + protein L-histidine = ADP + protein N-phospho-L-histidine.</text>
        <dbReference type="EC" id="2.7.13.3"/>
    </reaction>
</comment>
<evidence type="ECO:0000313" key="18">
    <source>
        <dbReference type="Proteomes" id="UP000323824"/>
    </source>
</evidence>
<evidence type="ECO:0000256" key="13">
    <source>
        <dbReference type="ARBA" id="ARBA00023136"/>
    </source>
</evidence>
<dbReference type="CDD" id="cd00075">
    <property type="entry name" value="HATPase"/>
    <property type="match status" value="1"/>
</dbReference>
<dbReference type="PANTHER" id="PTHR45528:SF1">
    <property type="entry name" value="SENSOR HISTIDINE KINASE CPXA"/>
    <property type="match status" value="1"/>
</dbReference>
<dbReference type="Gene3D" id="6.10.340.10">
    <property type="match status" value="1"/>
</dbReference>
<dbReference type="SMART" id="SM00388">
    <property type="entry name" value="HisKA"/>
    <property type="match status" value="1"/>
</dbReference>
<dbReference type="PRINTS" id="PR00344">
    <property type="entry name" value="BCTRLSENSOR"/>
</dbReference>
<dbReference type="EMBL" id="CP035807">
    <property type="protein sequence ID" value="QEN05103.1"/>
    <property type="molecule type" value="Genomic_DNA"/>
</dbReference>
<evidence type="ECO:0000256" key="7">
    <source>
        <dbReference type="ARBA" id="ARBA00022692"/>
    </source>
</evidence>
<dbReference type="Pfam" id="PF00512">
    <property type="entry name" value="HisKA"/>
    <property type="match status" value="1"/>
</dbReference>
<feature type="transmembrane region" description="Helical" evidence="14">
    <location>
        <begin position="156"/>
        <end position="178"/>
    </location>
</feature>
<evidence type="ECO:0000256" key="4">
    <source>
        <dbReference type="ARBA" id="ARBA00022475"/>
    </source>
</evidence>
<protein>
    <recommendedName>
        <fullName evidence="3">histidine kinase</fullName>
        <ecNumber evidence="3">2.7.13.3</ecNumber>
    </recommendedName>
</protein>
<keyword evidence="8" id="KW-0547">Nucleotide-binding</keyword>
<dbReference type="GO" id="GO:0005886">
    <property type="term" value="C:plasma membrane"/>
    <property type="evidence" value="ECO:0007669"/>
    <property type="project" value="UniProtKB-SubCell"/>
</dbReference>
<dbReference type="InterPro" id="IPR050398">
    <property type="entry name" value="HssS/ArlS-like"/>
</dbReference>
<evidence type="ECO:0000256" key="11">
    <source>
        <dbReference type="ARBA" id="ARBA00022989"/>
    </source>
</evidence>
<evidence type="ECO:0000259" key="15">
    <source>
        <dbReference type="PROSITE" id="PS50109"/>
    </source>
</evidence>
<evidence type="ECO:0000256" key="5">
    <source>
        <dbReference type="ARBA" id="ARBA00022553"/>
    </source>
</evidence>
<dbReference type="Gene3D" id="1.10.287.130">
    <property type="match status" value="1"/>
</dbReference>
<evidence type="ECO:0000256" key="6">
    <source>
        <dbReference type="ARBA" id="ARBA00022679"/>
    </source>
</evidence>
<evidence type="ECO:0000259" key="16">
    <source>
        <dbReference type="PROSITE" id="PS50885"/>
    </source>
</evidence>
<dbReference type="EC" id="2.7.13.3" evidence="3"/>
<sequence length="453" mass="51192">MFKLRSKFVLLFSVIIILSSIIMVSIINYSTRTGYKEFAHKNDITYSNRLVPYIKAYYEMNNSWEGIESIIQIPRGRMGDMMDGRGRAPTPPIMITDQHGKIVLNTLNIDIKRVSKEQLKLGVNINIENKVIGYIFSGSMLVEKLTLEEEYFLGRITNIIIIVTLFILIISIIISYLFSYKLTKPISKLSSASKKIGSGDYTTRVDVNGNDEISMLGVAFNNMAKSIEDSDSWRKQIIADSAHELRTPTTLIQGHLEMIIDGVYKPDKKHIESIYNETKVLTKLIQELQELSSAESGSMKLNIEKLDINKLIKNTSETFKAGDSQEVALKTEINKNIPLIDGDWQKLKQVVTNVLANAYRHTPIGGEIKISSHLKNREVSIIIEDNGCGIAKDELEKIFERFYRTDRSRNRNKGGSGLGLAISREIIRLHRGSIYAESEIDKGTKIVIKLPVT</sequence>
<feature type="transmembrane region" description="Helical" evidence="14">
    <location>
        <begin position="9"/>
        <end position="29"/>
    </location>
</feature>
<evidence type="ECO:0000256" key="2">
    <source>
        <dbReference type="ARBA" id="ARBA00004651"/>
    </source>
</evidence>